<comment type="subcellular location">
    <subcellularLocation>
        <location evidence="1">Nucleus</location>
    </subcellularLocation>
</comment>
<proteinExistence type="predicted"/>
<keyword evidence="4" id="KW-0862">Zinc</keyword>
<dbReference type="InterPro" id="IPR001965">
    <property type="entry name" value="Znf_PHD"/>
</dbReference>
<feature type="domain" description="ARID" evidence="9">
    <location>
        <begin position="76"/>
        <end position="164"/>
    </location>
</feature>
<dbReference type="Pfam" id="PF00628">
    <property type="entry name" value="PHD"/>
    <property type="match status" value="1"/>
</dbReference>
<sequence length="749" mass="86822">MFDISQLEECPTLRPTQTEFRDPIGYLSRPDIKNLGYHYGIVKVVPPTGWTPQFSLSSDFRFHTRLQKLSDLGIRSRSRKFFTENLNRFLTMRRRKPLELSFSVNSKTIWYYDLFVQVDNLGGYANLRWSDWQTINHHFGVHKDSIYLQNEYFVSIKAYAEFLNSNLSSTLPESDSEDELENCLLCGQNHSPDETLLCENCDNPYHIRCLGLEKVPSGTWYCKKCLVGTGEYGFEEEVDRKFSLGEFFEHSTNFQKQFFSEYGPMGLAEIEKKFWEFVEVQRSDIEVRYGADIHNLKPGQISGFPMKSTPPRIKAYFDEVEFDKYAGHPFNLTNLPYSKGSLLNYIKHSISGMTVPWIYVGSLLSTFCWHVEDHYTLSANYCHFGSTKKWYGIPASDSSKFEALMRSTAPDLFKRQPDLLHQLVSLLSPMQIVANNIKCYYANQNPNEFVITYPKVYHAGFNSGFNVNEAVNFTMEMWLEYGEASISDYKLIKKENVFNHFKLMENVLLNFSVGKESNIDLVRRCLSSYKQFIARTKMSLKALDKNFELEDLSNVISYENYLEEDNKDEVDEEELCDICQTHISHIFCVYNNRKHRFNEIAVEDSKTTKISINQLLTPESSPLEVRIAKFDRIQDKEHNVLESCDLLLDITSSSRSNLTNIKSEMNPGRNLRKSNRIIKPKKEVHSMKSKMSIINHSHSMNDLNSKIEIHLCLDCAKKFADVPTKSQLVVNITTEEMERFASSIEVLLP</sequence>
<feature type="domain" description="JmjN" evidence="10">
    <location>
        <begin position="10"/>
        <end position="53"/>
    </location>
</feature>
<dbReference type="OrthoDB" id="1678912at2759"/>
<evidence type="ECO:0000256" key="5">
    <source>
        <dbReference type="ARBA" id="ARBA00023004"/>
    </source>
</evidence>
<keyword evidence="5" id="KW-0408">Iron</keyword>
<dbReference type="SUPFAM" id="SSF51197">
    <property type="entry name" value="Clavaminate synthase-like"/>
    <property type="match status" value="1"/>
</dbReference>
<dbReference type="AlphaFoldDB" id="G3BCT5"/>
<dbReference type="PROSITE" id="PS51011">
    <property type="entry name" value="ARID"/>
    <property type="match status" value="1"/>
</dbReference>
<dbReference type="Gene3D" id="3.30.40.10">
    <property type="entry name" value="Zinc/RING finger domain, C3HC4 (zinc finger)"/>
    <property type="match status" value="1"/>
</dbReference>
<reference evidence="12 13" key="1">
    <citation type="journal article" date="2011" name="Proc. Natl. Acad. Sci. U.S.A.">
        <title>Comparative genomics of xylose-fermenting fungi for enhanced biofuel production.</title>
        <authorList>
            <person name="Wohlbach D.J."/>
            <person name="Kuo A."/>
            <person name="Sato T.K."/>
            <person name="Potts K.M."/>
            <person name="Salamov A.A."/>
            <person name="LaButti K.M."/>
            <person name="Sun H."/>
            <person name="Clum A."/>
            <person name="Pangilinan J.L."/>
            <person name="Lindquist E.A."/>
            <person name="Lucas S."/>
            <person name="Lapidus A."/>
            <person name="Jin M."/>
            <person name="Gunawan C."/>
            <person name="Balan V."/>
            <person name="Dale B.E."/>
            <person name="Jeffries T.W."/>
            <person name="Zinkel R."/>
            <person name="Barry K.W."/>
            <person name="Grigoriev I.V."/>
            <person name="Gasch A.P."/>
        </authorList>
    </citation>
    <scope>NUCLEOTIDE SEQUENCE [LARGE SCALE GENOMIC DNA]</scope>
    <source>
        <strain evidence="13">ATCC 10573 / BCRC 21748 / CBS 615 / JCM 9827 / NBRC 10315 / NRRL Y-1498 / VKM Y-70</strain>
    </source>
</reference>
<dbReference type="InterPro" id="IPR003347">
    <property type="entry name" value="JmjC_dom"/>
</dbReference>
<dbReference type="GO" id="GO:0005634">
    <property type="term" value="C:nucleus"/>
    <property type="evidence" value="ECO:0007669"/>
    <property type="project" value="UniProtKB-SubCell"/>
</dbReference>
<dbReference type="PROSITE" id="PS51184">
    <property type="entry name" value="JMJC"/>
    <property type="match status" value="1"/>
</dbReference>
<dbReference type="GeneID" id="18250601"/>
<evidence type="ECO:0000259" key="11">
    <source>
        <dbReference type="PROSITE" id="PS51184"/>
    </source>
</evidence>
<evidence type="ECO:0000313" key="12">
    <source>
        <dbReference type="EMBL" id="EGV60880.1"/>
    </source>
</evidence>
<dbReference type="SUPFAM" id="SSF57903">
    <property type="entry name" value="FYVE/PHD zinc finger"/>
    <property type="match status" value="1"/>
</dbReference>
<keyword evidence="3 7" id="KW-0863">Zinc-finger</keyword>
<dbReference type="GO" id="GO:0003677">
    <property type="term" value="F:DNA binding"/>
    <property type="evidence" value="ECO:0007669"/>
    <property type="project" value="InterPro"/>
</dbReference>
<evidence type="ECO:0000259" key="10">
    <source>
        <dbReference type="PROSITE" id="PS51183"/>
    </source>
</evidence>
<dbReference type="InterPro" id="IPR001606">
    <property type="entry name" value="ARID_dom"/>
</dbReference>
<dbReference type="GO" id="GO:0034647">
    <property type="term" value="F:histone H3K4me/H3K4me2/H3K4me3 demethylase activity"/>
    <property type="evidence" value="ECO:0007669"/>
    <property type="project" value="TreeGrafter"/>
</dbReference>
<dbReference type="PROSITE" id="PS50016">
    <property type="entry name" value="ZF_PHD_2"/>
    <property type="match status" value="1"/>
</dbReference>
<dbReference type="Pfam" id="PF02375">
    <property type="entry name" value="JmjN"/>
    <property type="match status" value="1"/>
</dbReference>
<feature type="domain" description="PHD-type" evidence="8">
    <location>
        <begin position="180"/>
        <end position="228"/>
    </location>
</feature>
<evidence type="ECO:0000313" key="13">
    <source>
        <dbReference type="Proteomes" id="UP000000707"/>
    </source>
</evidence>
<dbReference type="InterPro" id="IPR019787">
    <property type="entry name" value="Znf_PHD-finger"/>
</dbReference>
<dbReference type="GO" id="GO:0008270">
    <property type="term" value="F:zinc ion binding"/>
    <property type="evidence" value="ECO:0007669"/>
    <property type="project" value="UniProtKB-KW"/>
</dbReference>
<evidence type="ECO:0000256" key="1">
    <source>
        <dbReference type="ARBA" id="ARBA00004123"/>
    </source>
</evidence>
<dbReference type="SMART" id="SM00558">
    <property type="entry name" value="JmjC"/>
    <property type="match status" value="1"/>
</dbReference>
<evidence type="ECO:0000256" key="4">
    <source>
        <dbReference type="ARBA" id="ARBA00022833"/>
    </source>
</evidence>
<evidence type="ECO:0000259" key="9">
    <source>
        <dbReference type="PROSITE" id="PS51011"/>
    </source>
</evidence>
<dbReference type="HOGENOM" id="CLU_000991_4_0_1"/>
<dbReference type="PROSITE" id="PS51183">
    <property type="entry name" value="JMJN"/>
    <property type="match status" value="1"/>
</dbReference>
<dbReference type="Proteomes" id="UP000000707">
    <property type="component" value="Unassembled WGS sequence"/>
</dbReference>
<accession>G3BCT5</accession>
<dbReference type="InterPro" id="IPR013083">
    <property type="entry name" value="Znf_RING/FYVE/PHD"/>
</dbReference>
<dbReference type="InterPro" id="IPR003349">
    <property type="entry name" value="JmjN"/>
</dbReference>
<dbReference type="SUPFAM" id="SSF46774">
    <property type="entry name" value="ARID-like"/>
    <property type="match status" value="1"/>
</dbReference>
<keyword evidence="13" id="KW-1185">Reference proteome</keyword>
<dbReference type="EMBL" id="GL996528">
    <property type="protein sequence ID" value="EGV60880.1"/>
    <property type="molecule type" value="Genomic_DNA"/>
</dbReference>
<evidence type="ECO:0000256" key="3">
    <source>
        <dbReference type="ARBA" id="ARBA00022771"/>
    </source>
</evidence>
<dbReference type="Gene3D" id="2.60.120.650">
    <property type="entry name" value="Cupin"/>
    <property type="match status" value="2"/>
</dbReference>
<evidence type="ECO:0000256" key="6">
    <source>
        <dbReference type="ARBA" id="ARBA00023242"/>
    </source>
</evidence>
<keyword evidence="2" id="KW-0479">Metal-binding</keyword>
<dbReference type="GO" id="GO:0000785">
    <property type="term" value="C:chromatin"/>
    <property type="evidence" value="ECO:0007669"/>
    <property type="project" value="TreeGrafter"/>
</dbReference>
<dbReference type="PROSITE" id="PS01359">
    <property type="entry name" value="ZF_PHD_1"/>
    <property type="match status" value="1"/>
</dbReference>
<dbReference type="InterPro" id="IPR019786">
    <property type="entry name" value="Zinc_finger_PHD-type_CS"/>
</dbReference>
<dbReference type="InterPro" id="IPR036431">
    <property type="entry name" value="ARID_dom_sf"/>
</dbReference>
<feature type="domain" description="JmjC" evidence="11">
    <location>
        <begin position="324"/>
        <end position="490"/>
    </location>
</feature>
<dbReference type="Pfam" id="PF02373">
    <property type="entry name" value="JmjC"/>
    <property type="match status" value="1"/>
</dbReference>
<dbReference type="STRING" id="590646.G3BCT5"/>
<protein>
    <submittedName>
        <fullName evidence="12">JmjC-domain-containing protein</fullName>
    </submittedName>
</protein>
<keyword evidence="6" id="KW-0539">Nucleus</keyword>
<dbReference type="SMART" id="SM00249">
    <property type="entry name" value="PHD"/>
    <property type="match status" value="1"/>
</dbReference>
<dbReference type="PANTHER" id="PTHR10694">
    <property type="entry name" value="LYSINE-SPECIFIC DEMETHYLASE"/>
    <property type="match status" value="1"/>
</dbReference>
<evidence type="ECO:0000256" key="7">
    <source>
        <dbReference type="PROSITE-ProRule" id="PRU00146"/>
    </source>
</evidence>
<dbReference type="InterPro" id="IPR011011">
    <property type="entry name" value="Znf_FYVE_PHD"/>
</dbReference>
<dbReference type="PANTHER" id="PTHR10694:SF33">
    <property type="entry name" value="LYSINE-SPECIFIC DEMETHYLASE 5"/>
    <property type="match status" value="1"/>
</dbReference>
<dbReference type="SMART" id="SM00545">
    <property type="entry name" value="JmjN"/>
    <property type="match status" value="1"/>
</dbReference>
<evidence type="ECO:0000256" key="2">
    <source>
        <dbReference type="ARBA" id="ARBA00022723"/>
    </source>
</evidence>
<dbReference type="eggNOG" id="KOG1246">
    <property type="taxonomic scope" value="Eukaryota"/>
</dbReference>
<dbReference type="RefSeq" id="XP_006690094.1">
    <property type="nucleotide sequence ID" value="XM_006690031.1"/>
</dbReference>
<dbReference type="KEGG" id="cten:18250601"/>
<dbReference type="GO" id="GO:0006355">
    <property type="term" value="P:regulation of DNA-templated transcription"/>
    <property type="evidence" value="ECO:0007669"/>
    <property type="project" value="TreeGrafter"/>
</dbReference>
<organism evidence="13">
    <name type="scientific">Candida tenuis (strain ATCC 10573 / BCRC 21748 / CBS 615 / JCM 9827 / NBRC 10315 / NRRL Y-1498 / VKM Y-70)</name>
    <name type="common">Yeast</name>
    <name type="synonym">Yamadazyma tenuis</name>
    <dbReference type="NCBI Taxonomy" id="590646"/>
    <lineage>
        <taxon>Eukaryota</taxon>
        <taxon>Fungi</taxon>
        <taxon>Dikarya</taxon>
        <taxon>Ascomycota</taxon>
        <taxon>Saccharomycotina</taxon>
        <taxon>Pichiomycetes</taxon>
        <taxon>Debaryomycetaceae</taxon>
        <taxon>Yamadazyma</taxon>
    </lineage>
</organism>
<name>G3BCT5_CANTC</name>
<evidence type="ECO:0000259" key="8">
    <source>
        <dbReference type="PROSITE" id="PS50016"/>
    </source>
</evidence>
<gene>
    <name evidence="12" type="ORF">CANTEDRAFT_96316</name>
</gene>